<dbReference type="InterPro" id="IPR029063">
    <property type="entry name" value="SAM-dependent_MTases_sf"/>
</dbReference>
<feature type="domain" description="RRM" evidence="5">
    <location>
        <begin position="9"/>
        <end position="79"/>
    </location>
</feature>
<evidence type="ECO:0000313" key="7">
    <source>
        <dbReference type="EMBL" id="CAD7241328.1"/>
    </source>
</evidence>
<dbReference type="PROSITE" id="PS50102">
    <property type="entry name" value="RRM"/>
    <property type="match status" value="2"/>
</dbReference>
<dbReference type="Gene3D" id="3.30.70.330">
    <property type="match status" value="2"/>
</dbReference>
<dbReference type="InterPro" id="IPR012677">
    <property type="entry name" value="Nucleotide-bd_a/b_plait_sf"/>
</dbReference>
<dbReference type="SUPFAM" id="SSF53335">
    <property type="entry name" value="S-adenosyl-L-methionine-dependent methyltransferases"/>
    <property type="match status" value="1"/>
</dbReference>
<accession>A0A7R9A2Y3</accession>
<dbReference type="InterPro" id="IPR050907">
    <property type="entry name" value="SRSF"/>
</dbReference>
<reference evidence="7" key="1">
    <citation type="submission" date="2020-11" db="EMBL/GenBank/DDBJ databases">
        <authorList>
            <person name="Tran Van P."/>
        </authorList>
    </citation>
    <scope>NUCLEOTIDE SEQUENCE</scope>
</reference>
<feature type="domain" description="RRM" evidence="5">
    <location>
        <begin position="121"/>
        <end position="191"/>
    </location>
</feature>
<sequence>MPGKLDGTTKIFVGNFDEYTRSQEIRALFEKYGNVVECDIVRNYCFVHMTDANEAQVAISNLQGFPLRSRKLNVEVSTSEVRQKPGMGGSDKCFYCGDGGHWSRDCPKRDSGSQEGAGKSRKIYVGNVGSETSEEELKTLFSKFGEVEECSKVKNYAFVHMKTAEEATLAIEGLKGSTLNGQVLTIESSTSRPGTRGGPRGGGRGGAIGIGYGMMGGRGGFLPRVGPPMMDRFPPGRFGPGYRDRAAPYPPPPPLPAYGPRYDDRFDRPRGFEFERYDRMRSSPPMGDLYERRIPPVREPVRETFSAYDRYGAPLDVMERYRTGGPPAVPSAMPPAGPDLYSRRSPGMMAAGATARADPETRPCYAIRCPVGLPGHISFIVVLLIRMRMLLAASASHSRGKILAVRMVGMKVRVEGEGDDERCHFNAVAAAQPHKSVQECLKVYESWAPVYEEDFSPTRYRAPQIAAEALAECFPEERRKGVVILDVAAGTGLVGEWLRDFGFKNLDAVDPCESMLDILKSKNIYNRIVQDFIGDHMLDIQNDTYDGVIIAGGFVEGHVPISAVDEMLRIVRPGGYVVICMRLEYLTNVQEYKNLEPLMKSLEKKGVWKQILRNVAPNYFYDKQGILFVYQKQ</sequence>
<dbReference type="AlphaFoldDB" id="A0A7R9A2Y3"/>
<proteinExistence type="predicted"/>
<keyword evidence="3" id="KW-0862">Zinc</keyword>
<dbReference type="PANTHER" id="PTHR23147">
    <property type="entry name" value="SERINE/ARGININE RICH SPLICING FACTOR"/>
    <property type="match status" value="1"/>
</dbReference>
<dbReference type="GO" id="GO:0003723">
    <property type="term" value="F:RNA binding"/>
    <property type="evidence" value="ECO:0007669"/>
    <property type="project" value="UniProtKB-UniRule"/>
</dbReference>
<dbReference type="Gene3D" id="3.40.50.150">
    <property type="entry name" value="Vaccinia Virus protein VP39"/>
    <property type="match status" value="1"/>
</dbReference>
<keyword evidence="1 4" id="KW-0694">RNA-binding</keyword>
<keyword evidence="2" id="KW-0408">Iron</keyword>
<dbReference type="CDD" id="cd02440">
    <property type="entry name" value="AdoMet_MTases"/>
    <property type="match status" value="1"/>
</dbReference>
<dbReference type="Pfam" id="PF00098">
    <property type="entry name" value="zf-CCHC"/>
    <property type="match status" value="1"/>
</dbReference>
<evidence type="ECO:0000313" key="8">
    <source>
        <dbReference type="Proteomes" id="UP000677054"/>
    </source>
</evidence>
<dbReference type="PROSITE" id="PS50158">
    <property type="entry name" value="ZF_CCHC"/>
    <property type="match status" value="1"/>
</dbReference>
<dbReference type="EMBL" id="LR899639">
    <property type="protein sequence ID" value="CAD7241328.1"/>
    <property type="molecule type" value="Genomic_DNA"/>
</dbReference>
<keyword evidence="8" id="KW-1185">Reference proteome</keyword>
<dbReference type="GO" id="GO:0008270">
    <property type="term" value="F:zinc ion binding"/>
    <property type="evidence" value="ECO:0007669"/>
    <property type="project" value="UniProtKB-KW"/>
</dbReference>
<evidence type="ECO:0000256" key="4">
    <source>
        <dbReference type="PROSITE-ProRule" id="PRU00176"/>
    </source>
</evidence>
<dbReference type="Pfam" id="PF08241">
    <property type="entry name" value="Methyltransf_11"/>
    <property type="match status" value="1"/>
</dbReference>
<gene>
    <name evidence="7" type="ORF">DSTB1V02_LOCUS1322</name>
</gene>
<dbReference type="InterPro" id="IPR001878">
    <property type="entry name" value="Znf_CCHC"/>
</dbReference>
<dbReference type="OrthoDB" id="1879688at2759"/>
<evidence type="ECO:0000256" key="2">
    <source>
        <dbReference type="ARBA" id="ARBA00023004"/>
    </source>
</evidence>
<evidence type="ECO:0000256" key="3">
    <source>
        <dbReference type="PROSITE-ProRule" id="PRU00047"/>
    </source>
</evidence>
<evidence type="ECO:0000259" key="6">
    <source>
        <dbReference type="PROSITE" id="PS50158"/>
    </source>
</evidence>
<keyword evidence="3" id="KW-0863">Zinc-finger</keyword>
<feature type="domain" description="CCHC-type" evidence="6">
    <location>
        <begin position="92"/>
        <end position="108"/>
    </location>
</feature>
<evidence type="ECO:0000259" key="5">
    <source>
        <dbReference type="PROSITE" id="PS50102"/>
    </source>
</evidence>
<dbReference type="Gene3D" id="4.10.60.10">
    <property type="entry name" value="Zinc finger, CCHC-type"/>
    <property type="match status" value="1"/>
</dbReference>
<dbReference type="Pfam" id="PF00076">
    <property type="entry name" value="RRM_1"/>
    <property type="match status" value="2"/>
</dbReference>
<dbReference type="SMART" id="SM00343">
    <property type="entry name" value="ZnF_C2HC"/>
    <property type="match status" value="1"/>
</dbReference>
<dbReference type="InterPro" id="IPR000504">
    <property type="entry name" value="RRM_dom"/>
</dbReference>
<dbReference type="SUPFAM" id="SSF54928">
    <property type="entry name" value="RNA-binding domain, RBD"/>
    <property type="match status" value="2"/>
</dbReference>
<dbReference type="InterPro" id="IPR035979">
    <property type="entry name" value="RBD_domain_sf"/>
</dbReference>
<dbReference type="Proteomes" id="UP000677054">
    <property type="component" value="Unassembled WGS sequence"/>
</dbReference>
<dbReference type="EMBL" id="CAJPEV010000122">
    <property type="protein sequence ID" value="CAG0880950.1"/>
    <property type="molecule type" value="Genomic_DNA"/>
</dbReference>
<dbReference type="InterPro" id="IPR013216">
    <property type="entry name" value="Methyltransf_11"/>
</dbReference>
<evidence type="ECO:0000256" key="1">
    <source>
        <dbReference type="ARBA" id="ARBA00022884"/>
    </source>
</evidence>
<dbReference type="GO" id="GO:0008757">
    <property type="term" value="F:S-adenosylmethionine-dependent methyltransferase activity"/>
    <property type="evidence" value="ECO:0007669"/>
    <property type="project" value="InterPro"/>
</dbReference>
<name>A0A7R9A2Y3_9CRUS</name>
<protein>
    <submittedName>
        <fullName evidence="7">Uncharacterized protein</fullName>
    </submittedName>
</protein>
<dbReference type="SMART" id="SM00360">
    <property type="entry name" value="RRM"/>
    <property type="match status" value="2"/>
</dbReference>
<organism evidence="7">
    <name type="scientific">Darwinula stevensoni</name>
    <dbReference type="NCBI Taxonomy" id="69355"/>
    <lineage>
        <taxon>Eukaryota</taxon>
        <taxon>Metazoa</taxon>
        <taxon>Ecdysozoa</taxon>
        <taxon>Arthropoda</taxon>
        <taxon>Crustacea</taxon>
        <taxon>Oligostraca</taxon>
        <taxon>Ostracoda</taxon>
        <taxon>Podocopa</taxon>
        <taxon>Podocopida</taxon>
        <taxon>Darwinulocopina</taxon>
        <taxon>Darwinuloidea</taxon>
        <taxon>Darwinulidae</taxon>
        <taxon>Darwinula</taxon>
    </lineage>
</organism>
<keyword evidence="3" id="KW-0479">Metal-binding</keyword>